<evidence type="ECO:0000256" key="1">
    <source>
        <dbReference type="ARBA" id="ARBA00022574"/>
    </source>
</evidence>
<dbReference type="InterPro" id="IPR036779">
    <property type="entry name" value="LysM_dom_sf"/>
</dbReference>
<sequence>QRIAENQTRIAEASRLNAEYNQAQAEYQTRLALLERNKALILQALFLAALSEEQTKKGHPEVGQLLALAALPRHVGDPNERPFVAEAEAALYLAMDRLLQPKPLKRLIGHKNRVVYAAFSPDGKTLATSSWDKTIRLWNTTSGTSKEVLRGHSHIVDRVYFSEDLRYLVSYAEDFSARVWDLSTGSAVAHLTGHKDDLTCVALTKDASLILTTSLDKTARLYRGPSGELLSVLPHDSEVLYGVITADGRHAATATRSGALTLWDLSSPTSPRPLRINAHPQPITVLALPPNQQGVLTLSVDGTAAYYDWRGQFLARLTGARHALQAAAFAPTSDRVVIAAADSLLRLYEIPSGKLLATFSEKGHKGIPYAVTFSPSGLHILSIGTDQKAILWNAHTFQRLAEYPFPPHIAFWPAFSPDGKLLAVPGPKNTIELYQVLPNEQALIDLAYEKKRRDLTPEEMRRFFLDDPRIRAELPQRPKLPRARIHKVQKGETLYGIARQYGVMIEQLRELNRLTSDEIREGDSLIITYTEP</sequence>
<dbReference type="CDD" id="cd00118">
    <property type="entry name" value="LysM"/>
    <property type="match status" value="1"/>
</dbReference>
<dbReference type="Gene3D" id="2.130.10.10">
    <property type="entry name" value="YVTN repeat-like/Quinoprotein amine dehydrogenase"/>
    <property type="match status" value="3"/>
</dbReference>
<evidence type="ECO:0000256" key="4">
    <source>
        <dbReference type="SAM" id="Coils"/>
    </source>
</evidence>
<evidence type="ECO:0000313" key="7">
    <source>
        <dbReference type="Proteomes" id="UP000266389"/>
    </source>
</evidence>
<evidence type="ECO:0000313" key="6">
    <source>
        <dbReference type="EMBL" id="RFM23897.1"/>
    </source>
</evidence>
<feature type="repeat" description="WD" evidence="3">
    <location>
        <begin position="191"/>
        <end position="232"/>
    </location>
</feature>
<dbReference type="SUPFAM" id="SSF50978">
    <property type="entry name" value="WD40 repeat-like"/>
    <property type="match status" value="1"/>
</dbReference>
<feature type="repeat" description="WD" evidence="3">
    <location>
        <begin position="107"/>
        <end position="148"/>
    </location>
</feature>
<dbReference type="InterPro" id="IPR018392">
    <property type="entry name" value="LysM"/>
</dbReference>
<dbReference type="PROSITE" id="PS50082">
    <property type="entry name" value="WD_REPEATS_2"/>
    <property type="match status" value="5"/>
</dbReference>
<feature type="repeat" description="WD" evidence="3">
    <location>
        <begin position="149"/>
        <end position="190"/>
    </location>
</feature>
<evidence type="ECO:0000256" key="3">
    <source>
        <dbReference type="PROSITE-ProRule" id="PRU00221"/>
    </source>
</evidence>
<dbReference type="CDD" id="cd00200">
    <property type="entry name" value="WD40"/>
    <property type="match status" value="1"/>
</dbReference>
<dbReference type="PROSITE" id="PS50294">
    <property type="entry name" value="WD_REPEATS_REGION"/>
    <property type="match status" value="2"/>
</dbReference>
<dbReference type="Gene3D" id="3.10.350.10">
    <property type="entry name" value="LysM domain"/>
    <property type="match status" value="1"/>
</dbReference>
<dbReference type="InterPro" id="IPR001680">
    <property type="entry name" value="WD40_rpt"/>
</dbReference>
<organism evidence="6 7">
    <name type="scientific">Candidatus Thermochlorobacter aerophilus</name>
    <dbReference type="NCBI Taxonomy" id="1868324"/>
    <lineage>
        <taxon>Bacteria</taxon>
        <taxon>Pseudomonadati</taxon>
        <taxon>Chlorobiota</taxon>
        <taxon>Chlorobiia</taxon>
        <taxon>Chlorobiales</taxon>
        <taxon>Candidatus Thermochlorobacteriaceae</taxon>
        <taxon>Candidatus Thermochlorobacter</taxon>
    </lineage>
</organism>
<dbReference type="PANTHER" id="PTHR19848">
    <property type="entry name" value="WD40 REPEAT PROTEIN"/>
    <property type="match status" value="1"/>
</dbReference>
<dbReference type="Pfam" id="PF01476">
    <property type="entry name" value="LysM"/>
    <property type="match status" value="1"/>
</dbReference>
<comment type="caution">
    <text evidence="6">The sequence shown here is derived from an EMBL/GenBank/DDBJ whole genome shotgun (WGS) entry which is preliminary data.</text>
</comment>
<gene>
    <name evidence="6" type="ORF">D0433_08535</name>
</gene>
<keyword evidence="4" id="KW-0175">Coiled coil</keyword>
<dbReference type="PROSITE" id="PS51782">
    <property type="entry name" value="LYSM"/>
    <property type="match status" value="1"/>
</dbReference>
<dbReference type="InterPro" id="IPR036322">
    <property type="entry name" value="WD40_repeat_dom_sf"/>
</dbReference>
<dbReference type="SUPFAM" id="SSF54106">
    <property type="entry name" value="LysM domain"/>
    <property type="match status" value="1"/>
</dbReference>
<feature type="coiled-coil region" evidence="4">
    <location>
        <begin position="6"/>
        <end position="37"/>
    </location>
</feature>
<dbReference type="PANTHER" id="PTHR19848:SF8">
    <property type="entry name" value="F-BOX AND WD REPEAT DOMAIN CONTAINING 7"/>
    <property type="match status" value="1"/>
</dbReference>
<dbReference type="EMBL" id="PHFL01000052">
    <property type="protein sequence ID" value="RFM23897.1"/>
    <property type="molecule type" value="Genomic_DNA"/>
</dbReference>
<keyword evidence="1 3" id="KW-0853">WD repeat</keyword>
<name>A0A395LZG5_9BACT</name>
<evidence type="ECO:0000259" key="5">
    <source>
        <dbReference type="PROSITE" id="PS51782"/>
    </source>
</evidence>
<dbReference type="PROSITE" id="PS00678">
    <property type="entry name" value="WD_REPEATS_1"/>
    <property type="match status" value="1"/>
</dbReference>
<feature type="domain" description="LysM" evidence="5">
    <location>
        <begin position="484"/>
        <end position="527"/>
    </location>
</feature>
<dbReference type="InterPro" id="IPR019775">
    <property type="entry name" value="WD40_repeat_CS"/>
</dbReference>
<proteinExistence type="predicted"/>
<reference evidence="6 7" key="1">
    <citation type="journal article" date="2011" name="ISME J.">
        <title>Community ecology of hot spring cyanobacterial mats: predominant populations and their functional potential.</title>
        <authorList>
            <person name="Klatt C.G."/>
            <person name="Wood J.M."/>
            <person name="Rusch D.B."/>
            <person name="Bateson M.M."/>
            <person name="Hamamura N."/>
            <person name="Heidelberg J.F."/>
            <person name="Grossman A.R."/>
            <person name="Bhaya D."/>
            <person name="Cohan F.M."/>
            <person name="Kuhl M."/>
            <person name="Bryant D.A."/>
            <person name="Ward D.M."/>
        </authorList>
    </citation>
    <scope>NUCLEOTIDE SEQUENCE [LARGE SCALE GENOMIC DNA]</scope>
    <source>
        <strain evidence="6">OS</strain>
    </source>
</reference>
<keyword evidence="2" id="KW-0677">Repeat</keyword>
<dbReference type="InterPro" id="IPR015943">
    <property type="entry name" value="WD40/YVTN_repeat-like_dom_sf"/>
</dbReference>
<feature type="repeat" description="WD" evidence="3">
    <location>
        <begin position="361"/>
        <end position="402"/>
    </location>
</feature>
<evidence type="ECO:0000256" key="2">
    <source>
        <dbReference type="ARBA" id="ARBA00022737"/>
    </source>
</evidence>
<dbReference type="SMART" id="SM00320">
    <property type="entry name" value="WD40"/>
    <property type="match status" value="7"/>
</dbReference>
<feature type="repeat" description="WD" evidence="3">
    <location>
        <begin position="317"/>
        <end position="358"/>
    </location>
</feature>
<dbReference type="InterPro" id="IPR011659">
    <property type="entry name" value="WD40"/>
</dbReference>
<dbReference type="Pfam" id="PF00400">
    <property type="entry name" value="WD40"/>
    <property type="match status" value="4"/>
</dbReference>
<feature type="non-terminal residue" evidence="6">
    <location>
        <position position="1"/>
    </location>
</feature>
<dbReference type="Proteomes" id="UP000266389">
    <property type="component" value="Unassembled WGS sequence"/>
</dbReference>
<accession>A0A395LZG5</accession>
<dbReference type="AlphaFoldDB" id="A0A395LZG5"/>
<protein>
    <submittedName>
        <fullName evidence="6">LysM peptidoglycan-binding domain-containing protein</fullName>
    </submittedName>
</protein>
<dbReference type="SMART" id="SM00257">
    <property type="entry name" value="LysM"/>
    <property type="match status" value="1"/>
</dbReference>
<dbReference type="Pfam" id="PF07676">
    <property type="entry name" value="PD40"/>
    <property type="match status" value="1"/>
</dbReference>